<dbReference type="Proteomes" id="UP001202867">
    <property type="component" value="Unassembled WGS sequence"/>
</dbReference>
<protein>
    <submittedName>
        <fullName evidence="2">Uncharacterized protein</fullName>
    </submittedName>
</protein>
<organism evidence="2 3">
    <name type="scientific">Ancylobacter koreensis</name>
    <dbReference type="NCBI Taxonomy" id="266121"/>
    <lineage>
        <taxon>Bacteria</taxon>
        <taxon>Pseudomonadati</taxon>
        <taxon>Pseudomonadota</taxon>
        <taxon>Alphaproteobacteria</taxon>
        <taxon>Hyphomicrobiales</taxon>
        <taxon>Xanthobacteraceae</taxon>
        <taxon>Ancylobacter</taxon>
    </lineage>
</organism>
<accession>A0ABT0DP86</accession>
<feature type="transmembrane region" description="Helical" evidence="1">
    <location>
        <begin position="39"/>
        <end position="57"/>
    </location>
</feature>
<dbReference type="EMBL" id="JALKCG010000005">
    <property type="protein sequence ID" value="MCK0209093.1"/>
    <property type="molecule type" value="Genomic_DNA"/>
</dbReference>
<feature type="transmembrane region" description="Helical" evidence="1">
    <location>
        <begin position="6"/>
        <end position="32"/>
    </location>
</feature>
<keyword evidence="1" id="KW-0812">Transmembrane</keyword>
<comment type="caution">
    <text evidence="2">The sequence shown here is derived from an EMBL/GenBank/DDBJ whole genome shotgun (WGS) entry which is preliminary data.</text>
</comment>
<feature type="transmembrane region" description="Helical" evidence="1">
    <location>
        <begin position="131"/>
        <end position="152"/>
    </location>
</feature>
<evidence type="ECO:0000313" key="2">
    <source>
        <dbReference type="EMBL" id="MCK0209093.1"/>
    </source>
</evidence>
<evidence type="ECO:0000313" key="3">
    <source>
        <dbReference type="Proteomes" id="UP001202867"/>
    </source>
</evidence>
<keyword evidence="1" id="KW-1133">Transmembrane helix</keyword>
<reference evidence="2 3" key="1">
    <citation type="submission" date="2022-04" db="EMBL/GenBank/DDBJ databases">
        <authorList>
            <person name="Grouzdev D.S."/>
            <person name="Pantiukh K.S."/>
            <person name="Krutkina M.S."/>
        </authorList>
    </citation>
    <scope>NUCLEOTIDE SEQUENCE [LARGE SCALE GENOMIC DNA]</scope>
    <source>
        <strain evidence="2 3">Jip08</strain>
    </source>
</reference>
<gene>
    <name evidence="2" type="ORF">MWN33_13740</name>
</gene>
<keyword evidence="3" id="KW-1185">Reference proteome</keyword>
<keyword evidence="1" id="KW-0472">Membrane</keyword>
<feature type="transmembrane region" description="Helical" evidence="1">
    <location>
        <begin position="90"/>
        <end position="119"/>
    </location>
</feature>
<dbReference type="RefSeq" id="WP_247201603.1">
    <property type="nucleotide sequence ID" value="NZ_JALKCG010000005.1"/>
</dbReference>
<evidence type="ECO:0000256" key="1">
    <source>
        <dbReference type="SAM" id="Phobius"/>
    </source>
</evidence>
<sequence length="153" mass="16398">MYYAVIALTMVVAPLVSIAIEFGSITSLGGFVLAATKWFAFWAVGVRLLLAGVSQILRPGYTLSGILGVEEPRAHVIVQELGFANVSIGLAGLLSIIFSIWALPVAFIGGLFLALAGFNHMKRPERSLRENVAMVSDLWAAAILLAVFVFSLF</sequence>
<reference evidence="3" key="2">
    <citation type="submission" date="2023-07" db="EMBL/GenBank/DDBJ databases">
        <title>Ancylobacter moscoviensis sp. nov., facultatively methylotrophic bacteria from activated sludge and the reclassification of Starkeya novella (Starkey 1934) Kelly et al. 2000 as Ancylobacter novellus comb. nov., Starkeya koreensis Im et al. 2006 as Ancylobacter koreensis comb.nov., Angulomicrobium tetraedrale Vasil'eva et al. 1986 as Ancylobacter tetraedralis comb. nov., Angulomicrobium amanitiforme Fritz et al. 2004 as Ancylobacter amanitiformis comb. nov. and Methylorhabdus multivorans Doronina et al. 1996 as Ancylobacter multivorans comb. nov. and emended description of the genus Ancylobacter.</title>
        <authorList>
            <person name="Doronina N."/>
            <person name="Chemodurova A."/>
            <person name="Grouzdev D."/>
            <person name="Koziaeva V."/>
            <person name="Shi W."/>
            <person name="Wu L."/>
            <person name="Kaparullina E."/>
        </authorList>
    </citation>
    <scope>NUCLEOTIDE SEQUENCE [LARGE SCALE GENOMIC DNA]</scope>
    <source>
        <strain evidence="3">Jip08</strain>
    </source>
</reference>
<name>A0ABT0DP86_9HYPH</name>
<proteinExistence type="predicted"/>